<evidence type="ECO:0000259" key="5">
    <source>
        <dbReference type="Pfam" id="PF03184"/>
    </source>
</evidence>
<feature type="domain" description="DDE-1" evidence="5">
    <location>
        <begin position="283"/>
        <end position="422"/>
    </location>
</feature>
<feature type="region of interest" description="Disordered" evidence="4">
    <location>
        <begin position="639"/>
        <end position="674"/>
    </location>
</feature>
<evidence type="ECO:0000313" key="9">
    <source>
        <dbReference type="Proteomes" id="UP001152888"/>
    </source>
</evidence>
<dbReference type="SUPFAM" id="SSF57903">
    <property type="entry name" value="FYVE/PHD zinc finger"/>
    <property type="match status" value="1"/>
</dbReference>
<dbReference type="InterPro" id="IPR036397">
    <property type="entry name" value="RNaseH_sf"/>
</dbReference>
<keyword evidence="3" id="KW-0539">Nucleus</keyword>
<evidence type="ECO:0000256" key="2">
    <source>
        <dbReference type="ARBA" id="ARBA00023125"/>
    </source>
</evidence>
<evidence type="ECO:0000256" key="1">
    <source>
        <dbReference type="ARBA" id="ARBA00004123"/>
    </source>
</evidence>
<evidence type="ECO:0000256" key="4">
    <source>
        <dbReference type="SAM" id="MobiDB-lite"/>
    </source>
</evidence>
<gene>
    <name evidence="8" type="ORF">ACAOBT_LOCUS30369</name>
</gene>
<dbReference type="InterPro" id="IPR006600">
    <property type="entry name" value="HTH_CenpB_DNA-bd_dom"/>
</dbReference>
<keyword evidence="9" id="KW-1185">Reference proteome</keyword>
<evidence type="ECO:0000259" key="7">
    <source>
        <dbReference type="Pfam" id="PF05225"/>
    </source>
</evidence>
<sequence length="730" mass="82253">MASGHVSDGVNFADSDFEAKVMRILESPDSDVEMSDQDEDYVEESEHDTDSELDLEPNEEFDPSNTQSGSSSKRRKQWNKGQMVLAIKAVRTHVMGYKTAAKHFQVPKGTLERYVKNINFSPEELVRTTLGRKPALGKAIEDELVRYCLDMDNRFFGLRRSDVKRMAFELAIANNIQHPFSQEKGVAGKKWLRGFFKRNRQLSVRSPQGMSNARIRGFNQESVASFFDLYEKELSKINFAPQRLFNVDETGISVVQHKRSKVISAKGKKQVATLTSAERGGLITVVTCMNAVGTYVPPLIVWPRKNMKIELMDGAPTGSIYACHPSGWIQAEIFTQWFDHFIKFTKPTPSDPVLLVLDGHYSHTRNIDVINKARENHVSIVCLPPHSTHRMQPLDVGFMGPLKTYYAQEIETWLRNNPDRIVTPFIIARLFSVAYNRAATMEVSVNSFRTTGLFPLNRNIFRDHDFSVFEVEEKLTVPEDTVSRPPPGSSTESRNIEYTSGKSEGISCIKTALDNPRPGTSKDSSDIEDAADDPRPGNSKESNDQGAVNSSRKAVKYLSEPTKLVSPVQIKPLPKIKSKKPSARAGSAALITSSPYKDDLTESLDKKRKKEDSAKHSKVTSVTKKVKFDDAREAKFRKPKSTKRFKMKRADLSDSSTDESDDLGEVVVDDESDGDENYDAECLFCTSMYSADKHGEQWVRCTVCYRWAHEDCGAEDPIFVCPMCEKRQKK</sequence>
<protein>
    <recommendedName>
        <fullName evidence="10">HTH CENPB-type domain-containing protein</fullName>
    </recommendedName>
</protein>
<organism evidence="8 9">
    <name type="scientific">Acanthoscelides obtectus</name>
    <name type="common">Bean weevil</name>
    <name type="synonym">Bruchus obtectus</name>
    <dbReference type="NCBI Taxonomy" id="200917"/>
    <lineage>
        <taxon>Eukaryota</taxon>
        <taxon>Metazoa</taxon>
        <taxon>Ecdysozoa</taxon>
        <taxon>Arthropoda</taxon>
        <taxon>Hexapoda</taxon>
        <taxon>Insecta</taxon>
        <taxon>Pterygota</taxon>
        <taxon>Neoptera</taxon>
        <taxon>Endopterygota</taxon>
        <taxon>Coleoptera</taxon>
        <taxon>Polyphaga</taxon>
        <taxon>Cucujiformia</taxon>
        <taxon>Chrysomeloidea</taxon>
        <taxon>Chrysomelidae</taxon>
        <taxon>Bruchinae</taxon>
        <taxon>Bruchini</taxon>
        <taxon>Acanthoscelides</taxon>
    </lineage>
</organism>
<feature type="domain" description="HTH CENPB-type" evidence="6">
    <location>
        <begin position="139"/>
        <end position="203"/>
    </location>
</feature>
<evidence type="ECO:0000256" key="3">
    <source>
        <dbReference type="ARBA" id="ARBA00023242"/>
    </source>
</evidence>
<keyword evidence="2" id="KW-0238">DNA-binding</keyword>
<dbReference type="Pfam" id="PF03184">
    <property type="entry name" value="DDE_1"/>
    <property type="match status" value="1"/>
</dbReference>
<evidence type="ECO:0000259" key="6">
    <source>
        <dbReference type="Pfam" id="PF03221"/>
    </source>
</evidence>
<dbReference type="InterPro" id="IPR004875">
    <property type="entry name" value="DDE_SF_endonuclease_dom"/>
</dbReference>
<dbReference type="Gene3D" id="1.10.10.60">
    <property type="entry name" value="Homeodomain-like"/>
    <property type="match status" value="1"/>
</dbReference>
<dbReference type="InterPro" id="IPR007889">
    <property type="entry name" value="HTH_Psq"/>
</dbReference>
<dbReference type="OrthoDB" id="8194222at2759"/>
<comment type="subcellular location">
    <subcellularLocation>
        <location evidence="1">Nucleus</location>
    </subcellularLocation>
</comment>
<dbReference type="EMBL" id="CAKOFQ010007824">
    <property type="protein sequence ID" value="CAH2008629.1"/>
    <property type="molecule type" value="Genomic_DNA"/>
</dbReference>
<comment type="caution">
    <text evidence="8">The sequence shown here is derived from an EMBL/GenBank/DDBJ whole genome shotgun (WGS) entry which is preliminary data.</text>
</comment>
<proteinExistence type="predicted"/>
<evidence type="ECO:0000313" key="8">
    <source>
        <dbReference type="EMBL" id="CAH2008629.1"/>
    </source>
</evidence>
<feature type="region of interest" description="Disordered" evidence="4">
    <location>
        <begin position="598"/>
        <end position="623"/>
    </location>
</feature>
<dbReference type="InterPro" id="IPR050863">
    <property type="entry name" value="CenT-Element_Derived"/>
</dbReference>
<name>A0A9P0M3X9_ACAOB</name>
<feature type="domain" description="HTH psq-type" evidence="7">
    <location>
        <begin position="82"/>
        <end position="119"/>
    </location>
</feature>
<dbReference type="CDD" id="cd15517">
    <property type="entry name" value="PHD_TCF19_like"/>
    <property type="match status" value="1"/>
</dbReference>
<reference evidence="8" key="1">
    <citation type="submission" date="2022-03" db="EMBL/GenBank/DDBJ databases">
        <authorList>
            <person name="Sayadi A."/>
        </authorList>
    </citation>
    <scope>NUCLEOTIDE SEQUENCE</scope>
</reference>
<feature type="region of interest" description="Disordered" evidence="4">
    <location>
        <begin position="476"/>
        <end position="551"/>
    </location>
</feature>
<feature type="compositionally biased region" description="Basic and acidic residues" evidence="4">
    <location>
        <begin position="598"/>
        <end position="615"/>
    </location>
</feature>
<dbReference type="Gene3D" id="3.30.420.10">
    <property type="entry name" value="Ribonuclease H-like superfamily/Ribonuclease H"/>
    <property type="match status" value="1"/>
</dbReference>
<feature type="region of interest" description="Disordered" evidence="4">
    <location>
        <begin position="24"/>
        <end position="79"/>
    </location>
</feature>
<feature type="compositionally biased region" description="Polar residues" evidence="4">
    <location>
        <begin position="489"/>
        <end position="502"/>
    </location>
</feature>
<feature type="compositionally biased region" description="Acidic residues" evidence="4">
    <location>
        <begin position="656"/>
        <end position="674"/>
    </location>
</feature>
<dbReference type="GO" id="GO:0005634">
    <property type="term" value="C:nucleus"/>
    <property type="evidence" value="ECO:0007669"/>
    <property type="project" value="UniProtKB-SubCell"/>
</dbReference>
<dbReference type="SUPFAM" id="SSF46689">
    <property type="entry name" value="Homeodomain-like"/>
    <property type="match status" value="1"/>
</dbReference>
<dbReference type="AlphaFoldDB" id="A0A9P0M3X9"/>
<dbReference type="GO" id="GO:0003677">
    <property type="term" value="F:DNA binding"/>
    <property type="evidence" value="ECO:0007669"/>
    <property type="project" value="UniProtKB-KW"/>
</dbReference>
<dbReference type="Proteomes" id="UP001152888">
    <property type="component" value="Unassembled WGS sequence"/>
</dbReference>
<dbReference type="Pfam" id="PF05225">
    <property type="entry name" value="HTH_psq"/>
    <property type="match status" value="1"/>
</dbReference>
<accession>A0A9P0M3X9</accession>
<dbReference type="InterPro" id="IPR009057">
    <property type="entry name" value="Homeodomain-like_sf"/>
</dbReference>
<feature type="compositionally biased region" description="Acidic residues" evidence="4">
    <location>
        <begin position="28"/>
        <end position="62"/>
    </location>
</feature>
<evidence type="ECO:0008006" key="10">
    <source>
        <dbReference type="Google" id="ProtNLM"/>
    </source>
</evidence>
<dbReference type="PANTHER" id="PTHR19303:SF74">
    <property type="entry name" value="POGO TRANSPOSABLE ELEMENT WITH KRAB DOMAIN"/>
    <property type="match status" value="1"/>
</dbReference>
<dbReference type="InterPro" id="IPR011011">
    <property type="entry name" value="Znf_FYVE_PHD"/>
</dbReference>
<dbReference type="Pfam" id="PF03221">
    <property type="entry name" value="HTH_Tnp_Tc5"/>
    <property type="match status" value="1"/>
</dbReference>
<dbReference type="PANTHER" id="PTHR19303">
    <property type="entry name" value="TRANSPOSON"/>
    <property type="match status" value="1"/>
</dbReference>